<evidence type="ECO:0000313" key="5">
    <source>
        <dbReference type="Proteomes" id="UP000236291"/>
    </source>
</evidence>
<feature type="compositionally biased region" description="Pro residues" evidence="1">
    <location>
        <begin position="44"/>
        <end position="64"/>
    </location>
</feature>
<gene>
    <name evidence="4" type="ORF">L195_g038246</name>
</gene>
<evidence type="ECO:0000256" key="1">
    <source>
        <dbReference type="SAM" id="MobiDB-lite"/>
    </source>
</evidence>
<keyword evidence="2" id="KW-1133">Transmembrane helix</keyword>
<dbReference type="EMBL" id="ASHM01041516">
    <property type="protein sequence ID" value="PNX82217.1"/>
    <property type="molecule type" value="Genomic_DNA"/>
</dbReference>
<dbReference type="Proteomes" id="UP000236291">
    <property type="component" value="Unassembled WGS sequence"/>
</dbReference>
<feature type="signal peptide" evidence="3">
    <location>
        <begin position="1"/>
        <end position="25"/>
    </location>
</feature>
<proteinExistence type="predicted"/>
<dbReference type="STRING" id="57577.A0A2K3LUL0"/>
<comment type="caution">
    <text evidence="4">The sequence shown here is derived from an EMBL/GenBank/DDBJ whole genome shotgun (WGS) entry which is preliminary data.</text>
</comment>
<keyword evidence="2" id="KW-0472">Membrane</keyword>
<reference evidence="4 5" key="2">
    <citation type="journal article" date="2017" name="Front. Plant Sci.">
        <title>Gene Classification and Mining of Molecular Markers Useful in Red Clover (Trifolium pratense) Breeding.</title>
        <authorList>
            <person name="Istvanek J."/>
            <person name="Dluhosova J."/>
            <person name="Dluhos P."/>
            <person name="Patkova L."/>
            <person name="Nedelnik J."/>
            <person name="Repkova J."/>
        </authorList>
    </citation>
    <scope>NUCLEOTIDE SEQUENCE [LARGE SCALE GENOMIC DNA]</scope>
    <source>
        <strain evidence="5">cv. Tatra</strain>
        <tissue evidence="4">Young leaves</tissue>
    </source>
</reference>
<evidence type="ECO:0000256" key="3">
    <source>
        <dbReference type="SAM" id="SignalP"/>
    </source>
</evidence>
<sequence>MFQPKSLQLIVVLTLFLSLPYFNFEAYGDALENPNCDPPCQQYSPPPISGYPSYGAPPPPPPPSGYSIYTAPPPPPPPHHEKGQSKCPPAGGGVECCTPPAPITYGPPNPNTFGPPNPYTYVPYGEGGRSTYVVMQFVVPIFMFFSCFILF</sequence>
<name>A0A2K3LUL0_TRIPR</name>
<reference evidence="4 5" key="1">
    <citation type="journal article" date="2014" name="Am. J. Bot.">
        <title>Genome assembly and annotation for red clover (Trifolium pratense; Fabaceae).</title>
        <authorList>
            <person name="Istvanek J."/>
            <person name="Jaros M."/>
            <person name="Krenek A."/>
            <person name="Repkova J."/>
        </authorList>
    </citation>
    <scope>NUCLEOTIDE SEQUENCE [LARGE SCALE GENOMIC DNA]</scope>
    <source>
        <strain evidence="5">cv. Tatra</strain>
        <tissue evidence="4">Young leaves</tissue>
    </source>
</reference>
<feature type="region of interest" description="Disordered" evidence="1">
    <location>
        <begin position="44"/>
        <end position="89"/>
    </location>
</feature>
<protein>
    <submittedName>
        <fullName evidence="4">Uncharacterized protein</fullName>
    </submittedName>
</protein>
<keyword evidence="3" id="KW-0732">Signal</keyword>
<feature type="chain" id="PRO_5014474600" evidence="3">
    <location>
        <begin position="26"/>
        <end position="151"/>
    </location>
</feature>
<organism evidence="4 5">
    <name type="scientific">Trifolium pratense</name>
    <name type="common">Red clover</name>
    <dbReference type="NCBI Taxonomy" id="57577"/>
    <lineage>
        <taxon>Eukaryota</taxon>
        <taxon>Viridiplantae</taxon>
        <taxon>Streptophyta</taxon>
        <taxon>Embryophyta</taxon>
        <taxon>Tracheophyta</taxon>
        <taxon>Spermatophyta</taxon>
        <taxon>Magnoliopsida</taxon>
        <taxon>eudicotyledons</taxon>
        <taxon>Gunneridae</taxon>
        <taxon>Pentapetalae</taxon>
        <taxon>rosids</taxon>
        <taxon>fabids</taxon>
        <taxon>Fabales</taxon>
        <taxon>Fabaceae</taxon>
        <taxon>Papilionoideae</taxon>
        <taxon>50 kb inversion clade</taxon>
        <taxon>NPAAA clade</taxon>
        <taxon>Hologalegina</taxon>
        <taxon>IRL clade</taxon>
        <taxon>Trifolieae</taxon>
        <taxon>Trifolium</taxon>
    </lineage>
</organism>
<accession>A0A2K3LUL0</accession>
<feature type="transmembrane region" description="Helical" evidence="2">
    <location>
        <begin position="132"/>
        <end position="150"/>
    </location>
</feature>
<evidence type="ECO:0000313" key="4">
    <source>
        <dbReference type="EMBL" id="PNX82217.1"/>
    </source>
</evidence>
<evidence type="ECO:0000256" key="2">
    <source>
        <dbReference type="SAM" id="Phobius"/>
    </source>
</evidence>
<keyword evidence="2" id="KW-0812">Transmembrane</keyword>
<dbReference type="AlphaFoldDB" id="A0A2K3LUL0"/>